<evidence type="ECO:0000313" key="12">
    <source>
        <dbReference type="EMBL" id="CAI8598156.1"/>
    </source>
</evidence>
<dbReference type="GO" id="GO:0005543">
    <property type="term" value="F:phospholipid binding"/>
    <property type="evidence" value="ECO:0007669"/>
    <property type="project" value="TreeGrafter"/>
</dbReference>
<feature type="region of interest" description="Disordered" evidence="11">
    <location>
        <begin position="442"/>
        <end position="466"/>
    </location>
</feature>
<evidence type="ECO:0000256" key="5">
    <source>
        <dbReference type="ARBA" id="ARBA00022927"/>
    </source>
</evidence>
<evidence type="ECO:0000256" key="6">
    <source>
        <dbReference type="ARBA" id="ARBA00023010"/>
    </source>
</evidence>
<keyword evidence="3" id="KW-0813">Transport</keyword>
<dbReference type="AlphaFoldDB" id="A0AAV0ZJQ0"/>
<evidence type="ECO:0000313" key="13">
    <source>
        <dbReference type="Proteomes" id="UP001157006"/>
    </source>
</evidence>
<evidence type="ECO:0000256" key="9">
    <source>
        <dbReference type="ARBA" id="ARBA00026227"/>
    </source>
</evidence>
<evidence type="ECO:0000256" key="7">
    <source>
        <dbReference type="ARBA" id="ARBA00023132"/>
    </source>
</evidence>
<accession>A0AAV0ZJQ0</accession>
<dbReference type="PANTHER" id="PTHR12960:SF0">
    <property type="entry name" value="MRNA EXPORT FACTOR GLE1"/>
    <property type="match status" value="1"/>
</dbReference>
<dbReference type="Gene3D" id="1.25.40.510">
    <property type="entry name" value="GLE1-like"/>
    <property type="match status" value="1"/>
</dbReference>
<dbReference type="GO" id="GO:0016973">
    <property type="term" value="P:poly(A)+ mRNA export from nucleus"/>
    <property type="evidence" value="ECO:0007669"/>
    <property type="project" value="InterPro"/>
</dbReference>
<dbReference type="FunFam" id="1.25.40.510:FF:000002">
    <property type="entry name" value="Protein GLE1"/>
    <property type="match status" value="1"/>
</dbReference>
<comment type="similarity">
    <text evidence="2">Belongs to the GLE1 family.</text>
</comment>
<keyword evidence="13" id="KW-1185">Reference proteome</keyword>
<keyword evidence="7" id="KW-0906">Nuclear pore complex</keyword>
<proteinExistence type="inferred from homology"/>
<protein>
    <recommendedName>
        <fullName evidence="9">mRNA export factor GLE1</fullName>
    </recommendedName>
    <alternativeName>
        <fullName evidence="10">Nucleoporin GLE1</fullName>
    </alternativeName>
</protein>
<evidence type="ECO:0000256" key="2">
    <source>
        <dbReference type="ARBA" id="ARBA00011056"/>
    </source>
</evidence>
<sequence>MIVIVTITKGRVIQRIDASSYMGKIKFSTALEVSKLKSLLGSLSNPSGSYFLVMTSEGLFSRSFSIYVSTKQSLGPPRKPQSTCTNDFVKAIAVTSVSTEGRTSISSVSGALVVVYRITTLVVRASILEGWGIYGTSVISKGWDTFGTSNQTMGAIKLDLRLPSQRSDDIAPDPEPDWSFDALVSELNALENKLGANSSTQPLHIYKTTTSRVNLSHGKETEKARRFVLRAPEYETESEDGDEDDKALVVSTTGKRITCDDLYLSDSDDSDVDPAFEVQPYLMNKVGEVEGALIELTHEHQLRVTDEVRNKISALETALLNESQNSLSSLLRVEKYKETRQELDKKFDTQYQRQIAEALDNHLTAVQRDRELRSQIEERKIRNDAAYEEAKRKVALQEEKQQQEKAKAEAEAKLKAEEVKQAALEAERKAATEAKTKAAMEAEKRAAAEAERRAEKDSVEKSKMVASGVTQNTTSSLLNTEAKESGYVYRAATSALNIEHGRVQKLKELCDRNQAVRSSSNQDYTRYESHISRNIRQIRGIRDNVRSKASEIIKIFNDRQCPQTFSIEIFVKKVVSSCSSPASAPFAIAYVIVLITSQVPYVMDIFLAELHKACHYTVPKHMVYKKTMFQSKEAYFRSIGYREEDEKLESTEDYLKRLESYMKVYGALVQTEIPNIQNLHGLQEGWAWLARFLNSLPANPYTAVSLNAFLQVAGYALFRRYKSQFLKMLNIVSNNFLVDLKSRNIPESTKIVANIQAYIEDKMFLQVPEGKNLQSSTLSSAKEP</sequence>
<dbReference type="GO" id="GO:0031369">
    <property type="term" value="F:translation initiation factor binding"/>
    <property type="evidence" value="ECO:0007669"/>
    <property type="project" value="TreeGrafter"/>
</dbReference>
<keyword evidence="5" id="KW-0653">Protein transport</keyword>
<reference evidence="12 13" key="1">
    <citation type="submission" date="2023-01" db="EMBL/GenBank/DDBJ databases">
        <authorList>
            <person name="Kreplak J."/>
        </authorList>
    </citation>
    <scope>NUCLEOTIDE SEQUENCE [LARGE SCALE GENOMIC DNA]</scope>
</reference>
<evidence type="ECO:0000256" key="3">
    <source>
        <dbReference type="ARBA" id="ARBA00022448"/>
    </source>
</evidence>
<evidence type="ECO:0000256" key="11">
    <source>
        <dbReference type="SAM" id="MobiDB-lite"/>
    </source>
</evidence>
<keyword evidence="6" id="KW-0811">Translocation</keyword>
<evidence type="ECO:0000256" key="8">
    <source>
        <dbReference type="ARBA" id="ARBA00023242"/>
    </source>
</evidence>
<dbReference type="InterPro" id="IPR038506">
    <property type="entry name" value="GLE1-like_sf"/>
</dbReference>
<dbReference type="GO" id="GO:0044614">
    <property type="term" value="C:nuclear pore cytoplasmic filaments"/>
    <property type="evidence" value="ECO:0007669"/>
    <property type="project" value="TreeGrafter"/>
</dbReference>
<dbReference type="EMBL" id="OX451737">
    <property type="protein sequence ID" value="CAI8598156.1"/>
    <property type="molecule type" value="Genomic_DNA"/>
</dbReference>
<organism evidence="12 13">
    <name type="scientific">Vicia faba</name>
    <name type="common">Broad bean</name>
    <name type="synonym">Faba vulgaris</name>
    <dbReference type="NCBI Taxonomy" id="3906"/>
    <lineage>
        <taxon>Eukaryota</taxon>
        <taxon>Viridiplantae</taxon>
        <taxon>Streptophyta</taxon>
        <taxon>Embryophyta</taxon>
        <taxon>Tracheophyta</taxon>
        <taxon>Spermatophyta</taxon>
        <taxon>Magnoliopsida</taxon>
        <taxon>eudicotyledons</taxon>
        <taxon>Gunneridae</taxon>
        <taxon>Pentapetalae</taxon>
        <taxon>rosids</taxon>
        <taxon>fabids</taxon>
        <taxon>Fabales</taxon>
        <taxon>Fabaceae</taxon>
        <taxon>Papilionoideae</taxon>
        <taxon>50 kb inversion clade</taxon>
        <taxon>NPAAA clade</taxon>
        <taxon>Hologalegina</taxon>
        <taxon>IRL clade</taxon>
        <taxon>Fabeae</taxon>
        <taxon>Vicia</taxon>
    </lineage>
</organism>
<dbReference type="GO" id="GO:0005737">
    <property type="term" value="C:cytoplasm"/>
    <property type="evidence" value="ECO:0007669"/>
    <property type="project" value="TreeGrafter"/>
</dbReference>
<keyword evidence="4" id="KW-0509">mRNA transport</keyword>
<name>A0AAV0ZJQ0_VICFA</name>
<evidence type="ECO:0000256" key="4">
    <source>
        <dbReference type="ARBA" id="ARBA00022816"/>
    </source>
</evidence>
<evidence type="ECO:0000256" key="1">
    <source>
        <dbReference type="ARBA" id="ARBA00004567"/>
    </source>
</evidence>
<dbReference type="GO" id="GO:0015031">
    <property type="term" value="P:protein transport"/>
    <property type="evidence" value="ECO:0007669"/>
    <property type="project" value="UniProtKB-KW"/>
</dbReference>
<dbReference type="GO" id="GO:0000822">
    <property type="term" value="F:inositol hexakisphosphate binding"/>
    <property type="evidence" value="ECO:0007669"/>
    <property type="project" value="TreeGrafter"/>
</dbReference>
<dbReference type="Pfam" id="PF07817">
    <property type="entry name" value="GLE1"/>
    <property type="match status" value="1"/>
</dbReference>
<gene>
    <name evidence="12" type="ORF">VFH_II114680</name>
</gene>
<feature type="compositionally biased region" description="Basic and acidic residues" evidence="11">
    <location>
        <begin position="442"/>
        <end position="463"/>
    </location>
</feature>
<evidence type="ECO:0000256" key="10">
    <source>
        <dbReference type="ARBA" id="ARBA00029983"/>
    </source>
</evidence>
<dbReference type="InterPro" id="IPR012476">
    <property type="entry name" value="GLE1"/>
</dbReference>
<dbReference type="PANTHER" id="PTHR12960">
    <property type="entry name" value="GLE-1-RELATED"/>
    <property type="match status" value="1"/>
</dbReference>
<keyword evidence="8" id="KW-0539">Nucleus</keyword>
<comment type="subcellular location">
    <subcellularLocation>
        <location evidence="1">Nucleus</location>
        <location evidence="1">Nuclear pore complex</location>
    </subcellularLocation>
</comment>
<dbReference type="Proteomes" id="UP001157006">
    <property type="component" value="Chromosome 2"/>
</dbReference>